<dbReference type="EMBL" id="ML975443">
    <property type="protein sequence ID" value="KAF1829450.1"/>
    <property type="molecule type" value="Genomic_DNA"/>
</dbReference>
<sequence>MMPCACTEHWRNKPHCVRIPSARARGGGKIAAGCIGGPPTEADAFFHHNPNRTQDTQVHSAFRAGVSRESEWPVTCWCDVMAQAKARPKGPLNRPQNMAARIRHGLLGATLEPKKGDACLATVDSARPSTPAASSSLLLADLQVANHHRPALLPFEYLSSCAPSVIASLISLFFCFVFS</sequence>
<evidence type="ECO:0000313" key="2">
    <source>
        <dbReference type="Proteomes" id="UP000800040"/>
    </source>
</evidence>
<reference evidence="1" key="1">
    <citation type="submission" date="2020-01" db="EMBL/GenBank/DDBJ databases">
        <authorList>
            <consortium name="DOE Joint Genome Institute"/>
            <person name="Haridas S."/>
            <person name="Albert R."/>
            <person name="Binder M."/>
            <person name="Bloem J."/>
            <person name="Labutti K."/>
            <person name="Salamov A."/>
            <person name="Andreopoulos B."/>
            <person name="Baker S.E."/>
            <person name="Barry K."/>
            <person name="Bills G."/>
            <person name="Bluhm B.H."/>
            <person name="Cannon C."/>
            <person name="Castanera R."/>
            <person name="Culley D.E."/>
            <person name="Daum C."/>
            <person name="Ezra D."/>
            <person name="Gonzalez J.B."/>
            <person name="Henrissat B."/>
            <person name="Kuo A."/>
            <person name="Liang C."/>
            <person name="Lipzen A."/>
            <person name="Lutzoni F."/>
            <person name="Magnuson J."/>
            <person name="Mondo S."/>
            <person name="Nolan M."/>
            <person name="Ohm R."/>
            <person name="Pangilinan J."/>
            <person name="Park H.-J."/>
            <person name="Ramirez L."/>
            <person name="Alfaro M."/>
            <person name="Sun H."/>
            <person name="Tritt A."/>
            <person name="Yoshinaga Y."/>
            <person name="Zwiers L.-H."/>
            <person name="Turgeon B.G."/>
            <person name="Goodwin S.B."/>
            <person name="Spatafora J.W."/>
            <person name="Crous P.W."/>
            <person name="Grigoriev I.V."/>
        </authorList>
    </citation>
    <scope>NUCLEOTIDE SEQUENCE</scope>
    <source>
        <strain evidence="1">P77</strain>
    </source>
</reference>
<keyword evidence="2" id="KW-1185">Reference proteome</keyword>
<accession>A0A6A5K024</accession>
<dbReference type="AlphaFoldDB" id="A0A6A5K024"/>
<proteinExistence type="predicted"/>
<protein>
    <submittedName>
        <fullName evidence="1">Uncharacterized protein</fullName>
    </submittedName>
</protein>
<name>A0A6A5K024_9PLEO</name>
<gene>
    <name evidence="1" type="ORF">BDW02DRAFT_165739</name>
</gene>
<evidence type="ECO:0000313" key="1">
    <source>
        <dbReference type="EMBL" id="KAF1829450.1"/>
    </source>
</evidence>
<organism evidence="1 2">
    <name type="scientific">Decorospora gaudefroyi</name>
    <dbReference type="NCBI Taxonomy" id="184978"/>
    <lineage>
        <taxon>Eukaryota</taxon>
        <taxon>Fungi</taxon>
        <taxon>Dikarya</taxon>
        <taxon>Ascomycota</taxon>
        <taxon>Pezizomycotina</taxon>
        <taxon>Dothideomycetes</taxon>
        <taxon>Pleosporomycetidae</taxon>
        <taxon>Pleosporales</taxon>
        <taxon>Pleosporineae</taxon>
        <taxon>Pleosporaceae</taxon>
        <taxon>Decorospora</taxon>
    </lineage>
</organism>
<dbReference type="Proteomes" id="UP000800040">
    <property type="component" value="Unassembled WGS sequence"/>
</dbReference>